<evidence type="ECO:0000259" key="7">
    <source>
        <dbReference type="SMART" id="SM00988"/>
    </source>
</evidence>
<dbReference type="RefSeq" id="WP_169586580.1">
    <property type="nucleotide sequence ID" value="NZ_JABBGK010000001.1"/>
</dbReference>
<dbReference type="AlphaFoldDB" id="A0A7Y0FUF2"/>
<organism evidence="8 9">
    <name type="scientific">Rhizobium terricola</name>
    <dbReference type="NCBI Taxonomy" id="2728849"/>
    <lineage>
        <taxon>Bacteria</taxon>
        <taxon>Pseudomonadati</taxon>
        <taxon>Pseudomonadota</taxon>
        <taxon>Alphaproteobacteria</taxon>
        <taxon>Hyphomicrobiales</taxon>
        <taxon>Rhizobiaceae</taxon>
        <taxon>Rhizobium/Agrobacterium group</taxon>
        <taxon>Rhizobium</taxon>
    </lineage>
</organism>
<dbReference type="SMART" id="SM00988">
    <property type="entry name" value="UreE_N"/>
    <property type="match status" value="1"/>
</dbReference>
<dbReference type="Pfam" id="PF05194">
    <property type="entry name" value="UreE_C"/>
    <property type="match status" value="1"/>
</dbReference>
<reference evidence="8 9" key="1">
    <citation type="submission" date="2020-04" db="EMBL/GenBank/DDBJ databases">
        <title>Rhizobium sp. S-51 isolated from soil.</title>
        <authorList>
            <person name="Dahal R.H."/>
        </authorList>
    </citation>
    <scope>NUCLEOTIDE SEQUENCE [LARGE SCALE GENOMIC DNA]</scope>
    <source>
        <strain evidence="8 9">S-51</strain>
    </source>
</reference>
<comment type="subcellular location">
    <subcellularLocation>
        <location evidence="1 5">Cytoplasm</location>
    </subcellularLocation>
</comment>
<dbReference type="GO" id="GO:0016151">
    <property type="term" value="F:nickel cation binding"/>
    <property type="evidence" value="ECO:0007669"/>
    <property type="project" value="UniProtKB-UniRule"/>
</dbReference>
<comment type="similarity">
    <text evidence="5">Belongs to the UreE family.</text>
</comment>
<evidence type="ECO:0000256" key="2">
    <source>
        <dbReference type="ARBA" id="ARBA00022490"/>
    </source>
</evidence>
<accession>A0A7Y0FUF2</accession>
<dbReference type="InterPro" id="IPR012406">
    <property type="entry name" value="UreE"/>
</dbReference>
<sequence length="161" mass="17682">MRRATSYLAAGTSDETVVGSVTLAHDARHLRRKLLHLEDGDMVMLDLKEPVLFADGDLLLLDDGNAVEIRAAEERLFAVTPRDARHLVELAWHLGNRHLAAQFEADRILILRDHVIRDMLVGLGATVTEVIEPFQPLRGAYHGHGGHGHGGHAHGGHDDHA</sequence>
<dbReference type="Gene3D" id="2.60.260.20">
    <property type="entry name" value="Urease metallochaperone UreE, N-terminal domain"/>
    <property type="match status" value="1"/>
</dbReference>
<protein>
    <recommendedName>
        <fullName evidence="5">Urease accessory protein UreE</fullName>
    </recommendedName>
</protein>
<dbReference type="HAMAP" id="MF_00822">
    <property type="entry name" value="UreE"/>
    <property type="match status" value="1"/>
</dbReference>
<dbReference type="SUPFAM" id="SSF69737">
    <property type="entry name" value="Urease metallochaperone UreE, C-terminal domain"/>
    <property type="match status" value="1"/>
</dbReference>
<feature type="region of interest" description="Disordered" evidence="6">
    <location>
        <begin position="141"/>
        <end position="161"/>
    </location>
</feature>
<gene>
    <name evidence="5 8" type="primary">ureE</name>
    <name evidence="8" type="ORF">HHL25_01520</name>
</gene>
<dbReference type="EMBL" id="JABBGK010000001">
    <property type="protein sequence ID" value="NML72795.1"/>
    <property type="molecule type" value="Genomic_DNA"/>
</dbReference>
<comment type="function">
    <text evidence="5">Involved in urease metallocenter assembly. Binds nickel. Probably functions as a nickel donor during metallocenter assembly.</text>
</comment>
<dbReference type="PIRSF" id="PIRSF036402">
    <property type="entry name" value="Ureas_acces_UreE"/>
    <property type="match status" value="1"/>
</dbReference>
<feature type="domain" description="UreE urease accessory N-terminal" evidence="7">
    <location>
        <begin position="3"/>
        <end position="67"/>
    </location>
</feature>
<comment type="caution">
    <text evidence="8">The sequence shown here is derived from an EMBL/GenBank/DDBJ whole genome shotgun (WGS) entry which is preliminary data.</text>
</comment>
<evidence type="ECO:0000256" key="3">
    <source>
        <dbReference type="ARBA" id="ARBA00022596"/>
    </source>
</evidence>
<dbReference type="InterPro" id="IPR004029">
    <property type="entry name" value="UreE_N"/>
</dbReference>
<feature type="compositionally biased region" description="Basic residues" evidence="6">
    <location>
        <begin position="144"/>
        <end position="154"/>
    </location>
</feature>
<evidence type="ECO:0000256" key="1">
    <source>
        <dbReference type="ARBA" id="ARBA00004496"/>
    </source>
</evidence>
<keyword evidence="3 5" id="KW-0533">Nickel</keyword>
<keyword evidence="4 5" id="KW-0143">Chaperone</keyword>
<proteinExistence type="inferred from homology"/>
<dbReference type="GO" id="GO:0051082">
    <property type="term" value="F:unfolded protein binding"/>
    <property type="evidence" value="ECO:0007669"/>
    <property type="project" value="UniProtKB-UniRule"/>
</dbReference>
<evidence type="ECO:0000256" key="4">
    <source>
        <dbReference type="ARBA" id="ARBA00023186"/>
    </source>
</evidence>
<evidence type="ECO:0000256" key="5">
    <source>
        <dbReference type="HAMAP-Rule" id="MF_00822"/>
    </source>
</evidence>
<dbReference type="GO" id="GO:0005737">
    <property type="term" value="C:cytoplasm"/>
    <property type="evidence" value="ECO:0007669"/>
    <property type="project" value="UniProtKB-SubCell"/>
</dbReference>
<dbReference type="Gene3D" id="3.30.70.790">
    <property type="entry name" value="UreE, C-terminal domain"/>
    <property type="match status" value="1"/>
</dbReference>
<keyword evidence="9" id="KW-1185">Reference proteome</keyword>
<name>A0A7Y0FUF2_9HYPH</name>
<dbReference type="NCBIfam" id="NF009760">
    <property type="entry name" value="PRK13261.2-6"/>
    <property type="match status" value="1"/>
</dbReference>
<dbReference type="GO" id="GO:0019627">
    <property type="term" value="P:urea metabolic process"/>
    <property type="evidence" value="ECO:0007669"/>
    <property type="project" value="InterPro"/>
</dbReference>
<evidence type="ECO:0000313" key="8">
    <source>
        <dbReference type="EMBL" id="NML72795.1"/>
    </source>
</evidence>
<dbReference type="Pfam" id="PF02814">
    <property type="entry name" value="UreE_N"/>
    <property type="match status" value="1"/>
</dbReference>
<dbReference type="Proteomes" id="UP000541470">
    <property type="component" value="Unassembled WGS sequence"/>
</dbReference>
<keyword evidence="2 5" id="KW-0963">Cytoplasm</keyword>
<dbReference type="InterPro" id="IPR007864">
    <property type="entry name" value="UreE_C_dom"/>
</dbReference>
<dbReference type="GO" id="GO:0065003">
    <property type="term" value="P:protein-containing complex assembly"/>
    <property type="evidence" value="ECO:0007669"/>
    <property type="project" value="InterPro"/>
</dbReference>
<evidence type="ECO:0000256" key="6">
    <source>
        <dbReference type="SAM" id="MobiDB-lite"/>
    </source>
</evidence>
<evidence type="ECO:0000313" key="9">
    <source>
        <dbReference type="Proteomes" id="UP000541470"/>
    </source>
</evidence>
<dbReference type="SUPFAM" id="SSF69287">
    <property type="entry name" value="Urease metallochaperone UreE, N-terminal domain"/>
    <property type="match status" value="1"/>
</dbReference>
<dbReference type="GO" id="GO:0006457">
    <property type="term" value="P:protein folding"/>
    <property type="evidence" value="ECO:0007669"/>
    <property type="project" value="InterPro"/>
</dbReference>
<dbReference type="InterPro" id="IPR036118">
    <property type="entry name" value="UreE_N_sf"/>
</dbReference>